<dbReference type="InterPro" id="IPR004045">
    <property type="entry name" value="Glutathione_S-Trfase_N"/>
</dbReference>
<gene>
    <name evidence="3" type="ORF">MNBD_GAMMA09-1616</name>
</gene>
<dbReference type="Gene3D" id="1.20.1050.10">
    <property type="match status" value="1"/>
</dbReference>
<accession>A0A3B0Y4J0</accession>
<dbReference type="SFLD" id="SFLDS00019">
    <property type="entry name" value="Glutathione_Transferase_(cytos"/>
    <property type="match status" value="1"/>
</dbReference>
<evidence type="ECO:0000313" key="3">
    <source>
        <dbReference type="EMBL" id="VAW70282.1"/>
    </source>
</evidence>
<dbReference type="PANTHER" id="PTHR44051">
    <property type="entry name" value="GLUTATHIONE S-TRANSFERASE-RELATED"/>
    <property type="match status" value="1"/>
</dbReference>
<dbReference type="SUPFAM" id="SSF52833">
    <property type="entry name" value="Thioredoxin-like"/>
    <property type="match status" value="1"/>
</dbReference>
<feature type="domain" description="GST C-terminal" evidence="2">
    <location>
        <begin position="90"/>
        <end position="208"/>
    </location>
</feature>
<sequence>MLKLYGINVSGNTYKAQLLMDFLQLNYQFIAVDIENKQQKKPDFLKLNPRGEFPVLEADSTTIWDSQAILIYLARQYGTKNAYNCWYPDDPLSMSQITQWLCVANDEIFHTLAKARAIIKFKHTGDLNFAQQQGEKLLIWINRHLKHRHWMATDQLSIADIACYPYIALAEEGHIPLHKYSAIHEWFRRIQSIENYTPMPGLPYCVTD</sequence>
<dbReference type="CDD" id="cd03056">
    <property type="entry name" value="GST_N_4"/>
    <property type="match status" value="1"/>
</dbReference>
<dbReference type="InterPro" id="IPR036249">
    <property type="entry name" value="Thioredoxin-like_sf"/>
</dbReference>
<dbReference type="EMBL" id="UOFI01000190">
    <property type="protein sequence ID" value="VAW70282.1"/>
    <property type="molecule type" value="Genomic_DNA"/>
</dbReference>
<dbReference type="GO" id="GO:0004364">
    <property type="term" value="F:glutathione transferase activity"/>
    <property type="evidence" value="ECO:0007669"/>
    <property type="project" value="UniProtKB-EC"/>
</dbReference>
<dbReference type="PROSITE" id="PS50404">
    <property type="entry name" value="GST_NTER"/>
    <property type="match status" value="1"/>
</dbReference>
<dbReference type="EC" id="2.5.1.18" evidence="3"/>
<dbReference type="SUPFAM" id="SSF47616">
    <property type="entry name" value="GST C-terminal domain-like"/>
    <property type="match status" value="1"/>
</dbReference>
<dbReference type="PROSITE" id="PS50405">
    <property type="entry name" value="GST_CTER"/>
    <property type="match status" value="1"/>
</dbReference>
<dbReference type="InterPro" id="IPR040079">
    <property type="entry name" value="Glutathione_S-Trfase"/>
</dbReference>
<protein>
    <submittedName>
        <fullName evidence="3">Glutathione S-transferase, unnamed subgroup</fullName>
        <ecNumber evidence="3">2.5.1.18</ecNumber>
    </submittedName>
</protein>
<evidence type="ECO:0000259" key="2">
    <source>
        <dbReference type="PROSITE" id="PS50405"/>
    </source>
</evidence>
<organism evidence="3">
    <name type="scientific">hydrothermal vent metagenome</name>
    <dbReference type="NCBI Taxonomy" id="652676"/>
    <lineage>
        <taxon>unclassified sequences</taxon>
        <taxon>metagenomes</taxon>
        <taxon>ecological metagenomes</taxon>
    </lineage>
</organism>
<keyword evidence="3" id="KW-0808">Transferase</keyword>
<dbReference type="AlphaFoldDB" id="A0A3B0Y4J0"/>
<dbReference type="PANTHER" id="PTHR44051:SF2">
    <property type="entry name" value="HYPOTHETICAL GLUTATHIONE S-TRANSFERASE LIKE PROTEIN"/>
    <property type="match status" value="1"/>
</dbReference>
<evidence type="ECO:0000259" key="1">
    <source>
        <dbReference type="PROSITE" id="PS50404"/>
    </source>
</evidence>
<reference evidence="3" key="1">
    <citation type="submission" date="2018-06" db="EMBL/GenBank/DDBJ databases">
        <authorList>
            <person name="Zhirakovskaya E."/>
        </authorList>
    </citation>
    <scope>NUCLEOTIDE SEQUENCE</scope>
</reference>
<dbReference type="Pfam" id="PF13410">
    <property type="entry name" value="GST_C_2"/>
    <property type="match status" value="1"/>
</dbReference>
<dbReference type="Pfam" id="PF02798">
    <property type="entry name" value="GST_N"/>
    <property type="match status" value="1"/>
</dbReference>
<name>A0A3B0Y4J0_9ZZZZ</name>
<dbReference type="InterPro" id="IPR010987">
    <property type="entry name" value="Glutathione-S-Trfase_C-like"/>
</dbReference>
<proteinExistence type="predicted"/>
<dbReference type="InterPro" id="IPR036282">
    <property type="entry name" value="Glutathione-S-Trfase_C_sf"/>
</dbReference>
<feature type="domain" description="GST N-terminal" evidence="1">
    <location>
        <begin position="1"/>
        <end position="81"/>
    </location>
</feature>
<dbReference type="SFLD" id="SFLDG00358">
    <property type="entry name" value="Main_(cytGST)"/>
    <property type="match status" value="1"/>
</dbReference>
<dbReference type="Gene3D" id="3.40.30.10">
    <property type="entry name" value="Glutaredoxin"/>
    <property type="match status" value="1"/>
</dbReference>